<dbReference type="Pfam" id="PF05641">
    <property type="entry name" value="Agenet"/>
    <property type="match status" value="2"/>
</dbReference>
<gene>
    <name evidence="6" type="ORF">K2173_013145</name>
</gene>
<dbReference type="EMBL" id="JAIWQS010000231">
    <property type="protein sequence ID" value="KAJ8747162.1"/>
    <property type="molecule type" value="Genomic_DNA"/>
</dbReference>
<dbReference type="CDD" id="cd20406">
    <property type="entry name" value="Tudor_Agenet_AtDUF_rpt2_4"/>
    <property type="match status" value="1"/>
</dbReference>
<dbReference type="CDD" id="cd20405">
    <property type="entry name" value="Tudor_Agenet_AtDUF_rpt1_3"/>
    <property type="match status" value="1"/>
</dbReference>
<dbReference type="PANTHER" id="PTHR31917">
    <property type="entry name" value="AGENET DOMAIN-CONTAINING PROTEIN-RELATED"/>
    <property type="match status" value="1"/>
</dbReference>
<dbReference type="Pfam" id="PF05266">
    <property type="entry name" value="DUF724"/>
    <property type="match status" value="1"/>
</dbReference>
<feature type="domain" description="Agenet" evidence="5">
    <location>
        <begin position="20"/>
        <end position="96"/>
    </location>
</feature>
<feature type="coiled-coil region" evidence="3">
    <location>
        <begin position="747"/>
        <end position="788"/>
    </location>
</feature>
<name>A0AAV8S4Q4_9ROSI</name>
<evidence type="ECO:0000259" key="5">
    <source>
        <dbReference type="SMART" id="SM00743"/>
    </source>
</evidence>
<evidence type="ECO:0000256" key="4">
    <source>
        <dbReference type="SAM" id="MobiDB-lite"/>
    </source>
</evidence>
<dbReference type="InterPro" id="IPR008395">
    <property type="entry name" value="Agenet-like_dom"/>
</dbReference>
<feature type="region of interest" description="Disordered" evidence="4">
    <location>
        <begin position="308"/>
        <end position="341"/>
    </location>
</feature>
<evidence type="ECO:0000313" key="7">
    <source>
        <dbReference type="Proteomes" id="UP001159364"/>
    </source>
</evidence>
<organism evidence="6 7">
    <name type="scientific">Erythroxylum novogranatense</name>
    <dbReference type="NCBI Taxonomy" id="1862640"/>
    <lineage>
        <taxon>Eukaryota</taxon>
        <taxon>Viridiplantae</taxon>
        <taxon>Streptophyta</taxon>
        <taxon>Embryophyta</taxon>
        <taxon>Tracheophyta</taxon>
        <taxon>Spermatophyta</taxon>
        <taxon>Magnoliopsida</taxon>
        <taxon>eudicotyledons</taxon>
        <taxon>Gunneridae</taxon>
        <taxon>Pentapetalae</taxon>
        <taxon>rosids</taxon>
        <taxon>fabids</taxon>
        <taxon>Malpighiales</taxon>
        <taxon>Erythroxylaceae</taxon>
        <taxon>Erythroxylum</taxon>
    </lineage>
</organism>
<reference evidence="6 7" key="1">
    <citation type="submission" date="2021-09" db="EMBL/GenBank/DDBJ databases">
        <title>Genomic insights and catalytic innovation underlie evolution of tropane alkaloids biosynthesis.</title>
        <authorList>
            <person name="Wang Y.-J."/>
            <person name="Tian T."/>
            <person name="Huang J.-P."/>
            <person name="Huang S.-X."/>
        </authorList>
    </citation>
    <scope>NUCLEOTIDE SEQUENCE [LARGE SCALE GENOMIC DNA]</scope>
    <source>
        <strain evidence="6">KIB-2018</strain>
        <tissue evidence="6">Leaf</tissue>
    </source>
</reference>
<accession>A0AAV8S4Q4</accession>
<feature type="compositionally biased region" description="Polar residues" evidence="4">
    <location>
        <begin position="309"/>
        <end position="329"/>
    </location>
</feature>
<dbReference type="SMART" id="SM00743">
    <property type="entry name" value="Agenet"/>
    <property type="match status" value="3"/>
</dbReference>
<dbReference type="InterPro" id="IPR014002">
    <property type="entry name" value="Agenet_dom_plant"/>
</dbReference>
<evidence type="ECO:0000256" key="2">
    <source>
        <dbReference type="ARBA" id="ARBA00022604"/>
    </source>
</evidence>
<evidence type="ECO:0000256" key="1">
    <source>
        <dbReference type="ARBA" id="ARBA00022448"/>
    </source>
</evidence>
<dbReference type="Proteomes" id="UP001159364">
    <property type="component" value="Unassembled WGS sequence"/>
</dbReference>
<evidence type="ECO:0000313" key="6">
    <source>
        <dbReference type="EMBL" id="KAJ8747162.1"/>
    </source>
</evidence>
<proteinExistence type="predicted"/>
<evidence type="ECO:0000256" key="3">
    <source>
        <dbReference type="SAM" id="Coils"/>
    </source>
</evidence>
<feature type="domain" description="Agenet" evidence="5">
    <location>
        <begin position="101"/>
        <end position="157"/>
    </location>
</feature>
<dbReference type="PANTHER" id="PTHR31917:SF153">
    <property type="entry name" value="DUF724 DOMAIN-CONTAINING PROTEIN 3-RELATED"/>
    <property type="match status" value="1"/>
</dbReference>
<protein>
    <recommendedName>
        <fullName evidence="5">Agenet domain-containing protein</fullName>
    </recommendedName>
</protein>
<feature type="domain" description="Agenet" evidence="5">
    <location>
        <begin position="171"/>
        <end position="229"/>
    </location>
</feature>
<keyword evidence="3" id="KW-0175">Coiled coil</keyword>
<dbReference type="AlphaFoldDB" id="A0AAV8S4Q4"/>
<keyword evidence="2" id="KW-0341">Growth regulation</keyword>
<comment type="caution">
    <text evidence="6">The sequence shown here is derived from an EMBL/GenBank/DDBJ whole genome shotgun (WGS) entry which is preliminary data.</text>
</comment>
<keyword evidence="7" id="KW-1185">Reference proteome</keyword>
<keyword evidence="1" id="KW-0813">Transport</keyword>
<sequence>MVVMALDTDENARNSREETPLFNRGSEVEVRSDEDGFGGAWFPATIVEFTPPKSSSKKRRKGFVVQYKSLVTDDESRPLTENVDPNLVRPSPPQETENGVQVFEENEAVDAWYRDGWWNGIVCKVLEASRYRLYFDKPPDVIDFDGKDLRVHLDWVNGKWVRPEKQQSTGSIFSSGTAVEVNLAKENAWDAWYPALIIKEYENCTFLVKYPDSMSSGCAVWSWLAHWNDNQSSYRRRYNVYLRQGNEDTELNHTEIRPHLEWVDGEWISKTKKGADHLGVVTQLESLGGTDDFNKNITPCSTIMKKPTENSTDCSENLPSHDLSNNEIKATSDGDGKVSGKSKKLTVGIVEVPFTRLKNVPLESSTKQEEVLGLSPWTAGRKRPECSKKPVVCGPPPANIESPLARKKVRKLTESNEQDGQKANLVTRKGRPIKSPNRGPHESAAAKLRNSAQHINEGENKSKEAEVPVIICLEAQVVGNSSCQTPGEKRLKSITNYVELEKIMDRELAVGQSSGKRKRGKPHKLVATNLIEKETVSAPTDGTNEDCQTDCRIKENDLAIAVVSKNVVDDDQPLSMWFGGMHSSINVGNSVSSARSANGWSDTRDRQADISMEGSVNDGRSNSMPESNLCLPFVKKSTIWKAIEAMEAFQIIPQNPHFEPLAECKEEYREGTAIGYMVTFTSLFEKVSLLQFNDPRNIFESTLESLLGLEKHGFDVAILKDRVSKLLSIKESQGELLNELTITERQIVERSAKKQELLESMNDLKNKIAELQEELAASQSKMEAEDIEISTLRSHVEDTNQRITNFCYNFKSVAGAPWKSS</sequence>
<dbReference type="InterPro" id="IPR007930">
    <property type="entry name" value="DUF724"/>
</dbReference>
<feature type="region of interest" description="Disordered" evidence="4">
    <location>
        <begin position="75"/>
        <end position="98"/>
    </location>
</feature>